<proteinExistence type="predicted"/>
<comment type="caution">
    <text evidence="2">The sequence shown here is derived from an EMBL/GenBank/DDBJ whole genome shotgun (WGS) entry which is preliminary data.</text>
</comment>
<sequence length="192" mass="20861">MDQDPPPERDFDEAAAYPLMEQAVLDTIAGLPDFPGFKTRTYYSPEDCEEALGEQYKGWVSLEIAYTFDGPDSESELVRTTYTDLLREQWTAAGYDLHQDSIDSATGRGSLEAKRQDGINLWWAVSGSVSLAVQTGCIPATEGFDKPDYLPPAGGVLPENDQAAQNRMNPPEDSTGEVIDPFASGSASPSVD</sequence>
<feature type="region of interest" description="Disordered" evidence="1">
    <location>
        <begin position="149"/>
        <end position="192"/>
    </location>
</feature>
<gene>
    <name evidence="2" type="ORF">GCM10009830_24600</name>
</gene>
<organism evidence="2 3">
    <name type="scientific">Glycomyces endophyticus</name>
    <dbReference type="NCBI Taxonomy" id="480996"/>
    <lineage>
        <taxon>Bacteria</taxon>
        <taxon>Bacillati</taxon>
        <taxon>Actinomycetota</taxon>
        <taxon>Actinomycetes</taxon>
        <taxon>Glycomycetales</taxon>
        <taxon>Glycomycetaceae</taxon>
        <taxon>Glycomyces</taxon>
    </lineage>
</organism>
<dbReference type="EMBL" id="BAAAQF010000007">
    <property type="protein sequence ID" value="GAA1676898.1"/>
    <property type="molecule type" value="Genomic_DNA"/>
</dbReference>
<evidence type="ECO:0000313" key="3">
    <source>
        <dbReference type="Proteomes" id="UP001499851"/>
    </source>
</evidence>
<accession>A0ABP4SSP2</accession>
<evidence type="ECO:0000313" key="2">
    <source>
        <dbReference type="EMBL" id="GAA1676898.1"/>
    </source>
</evidence>
<name>A0ABP4SSP2_9ACTN</name>
<evidence type="ECO:0000256" key="1">
    <source>
        <dbReference type="SAM" id="MobiDB-lite"/>
    </source>
</evidence>
<protein>
    <submittedName>
        <fullName evidence="2">Uncharacterized protein</fullName>
    </submittedName>
</protein>
<keyword evidence="3" id="KW-1185">Reference proteome</keyword>
<dbReference type="Proteomes" id="UP001499851">
    <property type="component" value="Unassembled WGS sequence"/>
</dbReference>
<reference evidence="3" key="1">
    <citation type="journal article" date="2019" name="Int. J. Syst. Evol. Microbiol.">
        <title>The Global Catalogue of Microorganisms (GCM) 10K type strain sequencing project: providing services to taxonomists for standard genome sequencing and annotation.</title>
        <authorList>
            <consortium name="The Broad Institute Genomics Platform"/>
            <consortium name="The Broad Institute Genome Sequencing Center for Infectious Disease"/>
            <person name="Wu L."/>
            <person name="Ma J."/>
        </authorList>
    </citation>
    <scope>NUCLEOTIDE SEQUENCE [LARGE SCALE GENOMIC DNA]</scope>
    <source>
        <strain evidence="3">JCM 16001</strain>
    </source>
</reference>